<evidence type="ECO:0000313" key="1">
    <source>
        <dbReference type="EMBL" id="HGM47084.1"/>
    </source>
</evidence>
<dbReference type="EMBL" id="DTBQ01000141">
    <property type="protein sequence ID" value="HGM47084.1"/>
    <property type="molecule type" value="Genomic_DNA"/>
</dbReference>
<name>A0A7C4H8R8_THEPE</name>
<accession>A0A7C4H8R8</accession>
<proteinExistence type="predicted"/>
<sequence>MHRERYMGVSVERVLREVLRRELSDDPEALRLAEEILQAYVTGGRRGVKQLVEAMLEGEPRAGAAEEGGD</sequence>
<reference evidence="1" key="1">
    <citation type="journal article" date="2020" name="mSystems">
        <title>Genome- and Community-Level Interaction Insights into Carbon Utilization and Element Cycling Functions of Hydrothermarchaeota in Hydrothermal Sediment.</title>
        <authorList>
            <person name="Zhou Z."/>
            <person name="Liu Y."/>
            <person name="Xu W."/>
            <person name="Pan J."/>
            <person name="Luo Z.H."/>
            <person name="Li M."/>
        </authorList>
    </citation>
    <scope>NUCLEOTIDE SEQUENCE</scope>
    <source>
        <strain evidence="1">SpSt-649</strain>
    </source>
</reference>
<protein>
    <submittedName>
        <fullName evidence="1">Uncharacterized protein</fullName>
    </submittedName>
</protein>
<comment type="caution">
    <text evidence="1">The sequence shown here is derived from an EMBL/GenBank/DDBJ whole genome shotgun (WGS) entry which is preliminary data.</text>
</comment>
<gene>
    <name evidence="1" type="ORF">ENU21_04980</name>
</gene>
<organism evidence="1">
    <name type="scientific">Thermofilum pendens</name>
    <dbReference type="NCBI Taxonomy" id="2269"/>
    <lineage>
        <taxon>Archaea</taxon>
        <taxon>Thermoproteota</taxon>
        <taxon>Thermoprotei</taxon>
        <taxon>Thermofilales</taxon>
        <taxon>Thermofilaceae</taxon>
        <taxon>Thermofilum</taxon>
    </lineage>
</organism>
<dbReference type="AlphaFoldDB" id="A0A7C4H8R8"/>